<dbReference type="RefSeq" id="WP_114794601.1">
    <property type="nucleotide sequence ID" value="NZ_QQZY01000001.1"/>
</dbReference>
<dbReference type="PANTHER" id="PTHR39193:SF1">
    <property type="entry name" value="5-DEOXY-GLUCURONATE ISOMERASE"/>
    <property type="match status" value="1"/>
</dbReference>
<evidence type="ECO:0000313" key="3">
    <source>
        <dbReference type="Proteomes" id="UP000254134"/>
    </source>
</evidence>
<dbReference type="NCBIfam" id="TIGR04378">
    <property type="entry name" value="myo_inos_iolB"/>
    <property type="match status" value="1"/>
</dbReference>
<dbReference type="InterPro" id="IPR014710">
    <property type="entry name" value="RmlC-like_jellyroll"/>
</dbReference>
<gene>
    <name evidence="2" type="ORF">Gocc_0121</name>
</gene>
<dbReference type="PANTHER" id="PTHR39193">
    <property type="entry name" value="5-DEOXY-GLUCURONATE ISOMERASE"/>
    <property type="match status" value="1"/>
</dbReference>
<dbReference type="Gene3D" id="2.60.120.10">
    <property type="entry name" value="Jelly Rolls"/>
    <property type="match status" value="2"/>
</dbReference>
<dbReference type="EMBL" id="QQZY01000001">
    <property type="protein sequence ID" value="RDI75702.1"/>
    <property type="molecule type" value="Genomic_DNA"/>
</dbReference>
<dbReference type="Proteomes" id="UP000254134">
    <property type="component" value="Unassembled WGS sequence"/>
</dbReference>
<evidence type="ECO:0000256" key="1">
    <source>
        <dbReference type="ARBA" id="ARBA00023235"/>
    </source>
</evidence>
<dbReference type="InterPro" id="IPR024203">
    <property type="entry name" value="Deoxy-glucuronate_isom_IolB"/>
</dbReference>
<reference evidence="2 3" key="1">
    <citation type="submission" date="2018-07" db="EMBL/GenBank/DDBJ databases">
        <title>High-quality-draft genome sequence of Gaiella occulta.</title>
        <authorList>
            <person name="Severino R."/>
            <person name="Froufe H.J.C."/>
            <person name="Rainey F.A."/>
            <person name="Barroso C."/>
            <person name="Albuquerque L."/>
            <person name="Lobo-Da-Cunha A."/>
            <person name="Da Costa M.S."/>
            <person name="Egas C."/>
        </authorList>
    </citation>
    <scope>NUCLEOTIDE SEQUENCE [LARGE SCALE GENOMIC DNA]</scope>
    <source>
        <strain evidence="2 3">F2-233</strain>
    </source>
</reference>
<dbReference type="PIRSF" id="PIRSF036628">
    <property type="entry name" value="IolB"/>
    <property type="match status" value="1"/>
</dbReference>
<accession>A0A7M2Z1M8</accession>
<keyword evidence="1" id="KW-0413">Isomerase</keyword>
<name>A0A7M2Z1M8_9ACTN</name>
<dbReference type="InterPro" id="IPR011051">
    <property type="entry name" value="RmlC_Cupin_sf"/>
</dbReference>
<evidence type="ECO:0000313" key="2">
    <source>
        <dbReference type="EMBL" id="RDI75702.1"/>
    </source>
</evidence>
<dbReference type="AlphaFoldDB" id="A0A7M2Z1M8"/>
<proteinExistence type="predicted"/>
<keyword evidence="3" id="KW-1185">Reference proteome</keyword>
<dbReference type="SUPFAM" id="SSF51182">
    <property type="entry name" value="RmlC-like cupins"/>
    <property type="match status" value="1"/>
</dbReference>
<dbReference type="Pfam" id="PF04962">
    <property type="entry name" value="KduI"/>
    <property type="match status" value="1"/>
</dbReference>
<comment type="caution">
    <text evidence="2">The sequence shown here is derived from an EMBL/GenBank/DDBJ whole genome shotgun (WGS) entry which is preliminary data.</text>
</comment>
<protein>
    <submittedName>
        <fullName evidence="2">Putative enzyme involved in inositol metabolism</fullName>
    </submittedName>
</protein>
<organism evidence="2 3">
    <name type="scientific">Gaiella occulta</name>
    <dbReference type="NCBI Taxonomy" id="1002870"/>
    <lineage>
        <taxon>Bacteria</taxon>
        <taxon>Bacillati</taxon>
        <taxon>Actinomycetota</taxon>
        <taxon>Thermoleophilia</taxon>
        <taxon>Gaiellales</taxon>
        <taxon>Gaiellaceae</taxon>
        <taxon>Gaiella</taxon>
    </lineage>
</organism>
<dbReference type="GO" id="GO:0019310">
    <property type="term" value="P:inositol catabolic process"/>
    <property type="evidence" value="ECO:0007669"/>
    <property type="project" value="InterPro"/>
</dbReference>
<dbReference type="GO" id="GO:0008880">
    <property type="term" value="F:glucuronate isomerase activity"/>
    <property type="evidence" value="ECO:0007669"/>
    <property type="project" value="InterPro"/>
</dbReference>
<dbReference type="OrthoDB" id="9799936at2"/>
<reference evidence="3" key="2">
    <citation type="journal article" date="2019" name="MicrobiologyOpen">
        <title>High-quality draft genome sequence of Gaiella occulta isolated from a 150 meter deep mineral water borehole and comparison with the genome sequences of other deep-branching lineages of the phylum Actinobacteria.</title>
        <authorList>
            <person name="Severino R."/>
            <person name="Froufe H.J.C."/>
            <person name="Barroso C."/>
            <person name="Albuquerque L."/>
            <person name="Lobo-da-Cunha A."/>
            <person name="da Costa M.S."/>
            <person name="Egas C."/>
        </authorList>
    </citation>
    <scope>NUCLEOTIDE SEQUENCE [LARGE SCALE GENOMIC DNA]</scope>
    <source>
        <strain evidence="3">F2-233</strain>
    </source>
</reference>
<dbReference type="InterPro" id="IPR021120">
    <property type="entry name" value="KduI/IolB_isomerase"/>
</dbReference>
<sequence length="297" mass="31436">MRTAELHLPAGSCAEAGAAVVVTPERAGWTYCGLRVVRLAPGAARAIDTSRDEVAVVPLSGGPLELEIDGARFRLEGRESVFARVSDWAYVPLAATAVVHAPAGAEVALASARAERRLEPAVVPAAAVPVEIRGAGHATRQVTNFLAPDAFAGADRLICVEVLTPDGNWSSYPPHKHDDSPECAANNEEIYYFRVGHGGVAAAGEGFALHRTYTADGSIDATVAVRDGDVFLVPRGYHGPSVAAPGYPLYYLNVMAGPNPERTMAIVDDPRHAWIRASWETMAPDPRCPLTTADGPR</sequence>